<dbReference type="Proteomes" id="UP000033448">
    <property type="component" value="Unassembled WGS sequence"/>
</dbReference>
<reference evidence="3 4" key="1">
    <citation type="submission" date="2015-02" db="EMBL/GenBank/DDBJ databases">
        <title>Draft genome sequences of ten Microbacterium spp. with emphasis on heavy metal contaminated environments.</title>
        <authorList>
            <person name="Corretto E."/>
        </authorList>
    </citation>
    <scope>NUCLEOTIDE SEQUENCE [LARGE SCALE GENOMIC DNA]</scope>
    <source>
        <strain evidence="3 4">DSM 23848</strain>
    </source>
</reference>
<feature type="region of interest" description="Disordered" evidence="2">
    <location>
        <begin position="312"/>
        <end position="340"/>
    </location>
</feature>
<keyword evidence="4" id="KW-1185">Reference proteome</keyword>
<dbReference type="EMBL" id="JYIT01000059">
    <property type="protein sequence ID" value="KJL26977.1"/>
    <property type="molecule type" value="Genomic_DNA"/>
</dbReference>
<proteinExistence type="inferred from homology"/>
<organism evidence="3 4">
    <name type="scientific">Microbacterium azadirachtae</name>
    <dbReference type="NCBI Taxonomy" id="582680"/>
    <lineage>
        <taxon>Bacteria</taxon>
        <taxon>Bacillati</taxon>
        <taxon>Actinomycetota</taxon>
        <taxon>Actinomycetes</taxon>
        <taxon>Micrococcales</taxon>
        <taxon>Microbacteriaceae</taxon>
        <taxon>Microbacterium</taxon>
    </lineage>
</organism>
<sequence>MSGIRVGLDVGGTKIEALALGEDDTVLARTRIPTGWGDDAVIAAVFAAIEALAVAGGFAVSEVSSIGIGIPGLVDAPAGRVLHAVNLGVEDLDLAAAIRARIPVPVAIENDVKAAAVGAGSLRGDARSMAYLNLGTGVAAGIVIDGALWRGARGTAGEVGHLSVDPAGRVCGCGQRGCIETFCGGGAVMKAWGRGGELPIRDIFDLAEAGDDLAVELREGIAFGAASAIRSLVLSADVETVVIGGGITALGDRLMGDVRARLRSENAASPFLASLRLDERIELLPAGSPAASLGAALVGAALLHGEGPHTGRVVLAGSTAPNEPAPSERAETASEGALHG</sequence>
<comment type="similarity">
    <text evidence="1">Belongs to the ROK (NagC/XylR) family.</text>
</comment>
<protein>
    <submittedName>
        <fullName evidence="3">N-acetylmannosamine kinase</fullName>
        <ecNumber evidence="3">2.7.1.60</ecNumber>
    </submittedName>
</protein>
<evidence type="ECO:0000256" key="1">
    <source>
        <dbReference type="ARBA" id="ARBA00006479"/>
    </source>
</evidence>
<dbReference type="RefSeq" id="WP_428838617.1">
    <property type="nucleotide sequence ID" value="NZ_JYIT01000059.1"/>
</dbReference>
<dbReference type="InterPro" id="IPR043129">
    <property type="entry name" value="ATPase_NBD"/>
</dbReference>
<dbReference type="PANTHER" id="PTHR18964:SF149">
    <property type="entry name" value="BIFUNCTIONAL UDP-N-ACETYLGLUCOSAMINE 2-EPIMERASE_N-ACETYLMANNOSAMINE KINASE"/>
    <property type="match status" value="1"/>
</dbReference>
<dbReference type="Pfam" id="PF00480">
    <property type="entry name" value="ROK"/>
    <property type="match status" value="1"/>
</dbReference>
<dbReference type="AlphaFoldDB" id="A0A0F0L1G6"/>
<dbReference type="EC" id="2.7.1.60" evidence="3"/>
<keyword evidence="3" id="KW-0418">Kinase</keyword>
<keyword evidence="3" id="KW-0808">Transferase</keyword>
<gene>
    <name evidence="3" type="primary">nanK</name>
    <name evidence="3" type="ORF">RL72_00716</name>
</gene>
<dbReference type="InterPro" id="IPR000600">
    <property type="entry name" value="ROK"/>
</dbReference>
<dbReference type="PATRIC" id="fig|582680.7.peg.743"/>
<name>A0A0F0L1G6_9MICO</name>
<accession>A0A0F0L1G6</accession>
<dbReference type="Gene3D" id="3.30.420.40">
    <property type="match status" value="2"/>
</dbReference>
<evidence type="ECO:0000256" key="2">
    <source>
        <dbReference type="SAM" id="MobiDB-lite"/>
    </source>
</evidence>
<dbReference type="SUPFAM" id="SSF53067">
    <property type="entry name" value="Actin-like ATPase domain"/>
    <property type="match status" value="1"/>
</dbReference>
<evidence type="ECO:0000313" key="4">
    <source>
        <dbReference type="Proteomes" id="UP000033448"/>
    </source>
</evidence>
<evidence type="ECO:0000313" key="3">
    <source>
        <dbReference type="EMBL" id="KJL26977.1"/>
    </source>
</evidence>
<dbReference type="PANTHER" id="PTHR18964">
    <property type="entry name" value="ROK (REPRESSOR, ORF, KINASE) FAMILY"/>
    <property type="match status" value="1"/>
</dbReference>
<comment type="caution">
    <text evidence="3">The sequence shown here is derived from an EMBL/GenBank/DDBJ whole genome shotgun (WGS) entry which is preliminary data.</text>
</comment>
<dbReference type="GO" id="GO:0009384">
    <property type="term" value="F:N-acylmannosamine kinase activity"/>
    <property type="evidence" value="ECO:0007669"/>
    <property type="project" value="UniProtKB-EC"/>
</dbReference>